<comment type="caution">
    <text evidence="1">The sequence shown here is derived from an EMBL/GenBank/DDBJ whole genome shotgun (WGS) entry which is preliminary data.</text>
</comment>
<gene>
    <name evidence="1" type="ORF">S12H4_35874</name>
</gene>
<accession>X1UNZ7</accession>
<proteinExistence type="predicted"/>
<name>X1UNZ7_9ZZZZ</name>
<organism evidence="1">
    <name type="scientific">marine sediment metagenome</name>
    <dbReference type="NCBI Taxonomy" id="412755"/>
    <lineage>
        <taxon>unclassified sequences</taxon>
        <taxon>metagenomes</taxon>
        <taxon>ecological metagenomes</taxon>
    </lineage>
</organism>
<reference evidence="1" key="1">
    <citation type="journal article" date="2014" name="Front. Microbiol.">
        <title>High frequency of phylogenetically diverse reductive dehalogenase-homologous genes in deep subseafloor sedimentary metagenomes.</title>
        <authorList>
            <person name="Kawai M."/>
            <person name="Futagami T."/>
            <person name="Toyoda A."/>
            <person name="Takaki Y."/>
            <person name="Nishi S."/>
            <person name="Hori S."/>
            <person name="Arai W."/>
            <person name="Tsubouchi T."/>
            <person name="Morono Y."/>
            <person name="Uchiyama I."/>
            <person name="Ito T."/>
            <person name="Fujiyama A."/>
            <person name="Inagaki F."/>
            <person name="Takami H."/>
        </authorList>
    </citation>
    <scope>NUCLEOTIDE SEQUENCE</scope>
    <source>
        <strain evidence="1">Expedition CK06-06</strain>
    </source>
</reference>
<evidence type="ECO:0000313" key="1">
    <source>
        <dbReference type="EMBL" id="GAJ01606.1"/>
    </source>
</evidence>
<dbReference type="AlphaFoldDB" id="X1UNZ7"/>
<feature type="non-terminal residue" evidence="1">
    <location>
        <position position="1"/>
    </location>
</feature>
<dbReference type="EMBL" id="BARW01021347">
    <property type="protein sequence ID" value="GAJ01606.1"/>
    <property type="molecule type" value="Genomic_DNA"/>
</dbReference>
<sequence length="243" mass="27238">GAYPVYLEVFSNGQRIAVFRGDEDVVIKPAVISFTVTLINCPIHHIWGAVPVYFTDGTGALVPCGSPGSWVVETTPFNFSIAVYADTRGKYGYPDWTYLATYSFSAMVENGKDYIYDCATREFGEITAVRMVRAYWKMATGSISSYLWENGLTFNGKRAVDPICYTGVGLQWALYSTFIIPINATITQIEFKLLGVYGYYVRFDYKWTDQRPGEAEVTIAQGSKSPPYVADPYHAFTHYTIPI</sequence>
<protein>
    <submittedName>
        <fullName evidence="1">Uncharacterized protein</fullName>
    </submittedName>
</protein>